<dbReference type="InterPro" id="IPR018634">
    <property type="entry name" value="ChrB_C"/>
</dbReference>
<organism evidence="3 4">
    <name type="scientific">Parasulfuritortus cantonensis</name>
    <dbReference type="NCBI Taxonomy" id="2528202"/>
    <lineage>
        <taxon>Bacteria</taxon>
        <taxon>Pseudomonadati</taxon>
        <taxon>Pseudomonadota</taxon>
        <taxon>Betaproteobacteria</taxon>
        <taxon>Nitrosomonadales</taxon>
        <taxon>Thiobacillaceae</taxon>
        <taxon>Parasulfuritortus</taxon>
    </lineage>
</organism>
<evidence type="ECO:0000313" key="4">
    <source>
        <dbReference type="Proteomes" id="UP000295443"/>
    </source>
</evidence>
<proteinExistence type="predicted"/>
<protein>
    <submittedName>
        <fullName evidence="3">Chromate resistance protein</fullName>
    </submittedName>
</protein>
<dbReference type="EMBL" id="SJZB01000028">
    <property type="protein sequence ID" value="TCJ15273.1"/>
    <property type="molecule type" value="Genomic_DNA"/>
</dbReference>
<gene>
    <name evidence="3" type="ORF">EZJ19_07490</name>
</gene>
<feature type="domain" description="ChrB N-terminal" evidence="2">
    <location>
        <begin position="18"/>
        <end position="73"/>
    </location>
</feature>
<evidence type="ECO:0000313" key="3">
    <source>
        <dbReference type="EMBL" id="TCJ15273.1"/>
    </source>
</evidence>
<reference evidence="3 4" key="1">
    <citation type="submission" date="2019-03" db="EMBL/GenBank/DDBJ databases">
        <title>Genome sequence of Thiobacillaceae bacterium LSR1, a sulfur-oxidizing bacterium isolated from freshwater sediment.</title>
        <authorList>
            <person name="Li S."/>
        </authorList>
    </citation>
    <scope>NUCLEOTIDE SEQUENCE [LARGE SCALE GENOMIC DNA]</scope>
    <source>
        <strain evidence="3 4">LSR1</strain>
    </source>
</reference>
<feature type="domain" description="ChrB C-terminal" evidence="1">
    <location>
        <begin position="174"/>
        <end position="301"/>
    </location>
</feature>
<accession>A0A4R1BDX8</accession>
<dbReference type="Pfam" id="PF09828">
    <property type="entry name" value="ChrB_C"/>
    <property type="match status" value="1"/>
</dbReference>
<keyword evidence="4" id="KW-1185">Reference proteome</keyword>
<comment type="caution">
    <text evidence="3">The sequence shown here is derived from an EMBL/GenBank/DDBJ whole genome shotgun (WGS) entry which is preliminary data.</text>
</comment>
<evidence type="ECO:0000259" key="2">
    <source>
        <dbReference type="Pfam" id="PF20229"/>
    </source>
</evidence>
<dbReference type="InterPro" id="IPR046858">
    <property type="entry name" value="ChrB_N"/>
</dbReference>
<dbReference type="OrthoDB" id="6605953at2"/>
<evidence type="ECO:0000259" key="1">
    <source>
        <dbReference type="Pfam" id="PF09828"/>
    </source>
</evidence>
<dbReference type="Proteomes" id="UP000295443">
    <property type="component" value="Unassembled WGS sequence"/>
</dbReference>
<dbReference type="AlphaFoldDB" id="A0A4R1BDX8"/>
<dbReference type="Pfam" id="PF20229">
    <property type="entry name" value="ChrB_N"/>
    <property type="match status" value="1"/>
</dbReference>
<sequence>MSWMLLILTLPTRNASARMRAWRALKGAGAAVLRDGVYVLPAGPAHRAALAAVAADVDASGGTAWLLEAGGADFTGLFDRTPEYGRLAVEIAACRTAIDRLAEADLARRARKLRKIFDALAAIDFYPGQARLDAAAQLDRLDADVRARLQPGEPAAGTGAVVHHLALEYRRRLWATRKRPWVDRLASAWLIRRFIDPDARFIWLDEPADCPPGAVGFDFEGAEFGHVGERVTFETLLASFGLDADPGLARVAGMVHYLDVGGLPVPESAGLEALLGGMHAMVADDDALLEAATGAFDYLYSSPREGA</sequence>
<name>A0A4R1BDX8_9PROT</name>